<evidence type="ECO:0000313" key="2">
    <source>
        <dbReference type="EMBL" id="BAN59592.1"/>
    </source>
</evidence>
<keyword evidence="3" id="KW-1185">Reference proteome</keyword>
<dbReference type="RefSeq" id="YP_008318360.1">
    <property type="nucleotide sequence ID" value="NC_021856.1"/>
</dbReference>
<dbReference type="CDD" id="cd21116">
    <property type="entry name" value="ClyA-like"/>
    <property type="match status" value="1"/>
</dbReference>
<dbReference type="Proteomes" id="UP000014701">
    <property type="component" value="Segment"/>
</dbReference>
<dbReference type="Gene3D" id="1.20.5.190">
    <property type="match status" value="2"/>
</dbReference>
<dbReference type="OrthoDB" id="14002at10239"/>
<evidence type="ECO:0000313" key="3">
    <source>
        <dbReference type="Proteomes" id="UP000014701"/>
    </source>
</evidence>
<proteinExistence type="predicted"/>
<evidence type="ECO:0000259" key="1">
    <source>
        <dbReference type="Pfam" id="PF18454"/>
    </source>
</evidence>
<dbReference type="EMBL" id="AP013029">
    <property type="protein sequence ID" value="BAN59592.1"/>
    <property type="molecule type" value="Genomic_DNA"/>
</dbReference>
<feature type="domain" description="Major tropism determinant N-terminal" evidence="1">
    <location>
        <begin position="9"/>
        <end position="39"/>
    </location>
</feature>
<protein>
    <recommendedName>
        <fullName evidence="1">Major tropism determinant N-terminal domain-containing protein</fullName>
    </recommendedName>
</protein>
<dbReference type="InterPro" id="IPR041352">
    <property type="entry name" value="Mtd_N"/>
</dbReference>
<dbReference type="Pfam" id="PF18454">
    <property type="entry name" value="Mtd_N"/>
    <property type="match status" value="1"/>
</dbReference>
<gene>
    <name evidence="2" type="primary">orf378</name>
</gene>
<sequence length="378" mass="39638">MADVEKRKIKLRRGQEADLPTLDEGEPALTLDTNKFFIGGTTGNIQLADQKDLETLSSSVDSVKEDISTAQTDISGLKTDVTTTKEDVSKLQTDVSTVKTDLDTAEGNIGSLQTDMTAAKADVSTLKTDMTTAKSDISTLKSDVGNAKSDVSTLKSDMTTAKSNISSLQTDTGSLQTDVGGLKNLISSSNGAVDVGDAAMDATIKGKEKVSIAAPVLNVSSRETYHQGNFCNHAIFSSSEAVAPATLPKDTYTDLTAVLDTVDSAFPAGSASAAAYTVPREGVYSFNVTVKVTTAVTATAGYIRFGLKQSRGETVTDLDIQDVHYSNAFGTPLLSATFIYKCAAGDVITPEIKPLTEDITVGAGSKCSIYFLGDSIQA</sequence>
<organism evidence="2 3">
    <name type="scientific">Bacillus phage phiNIT1</name>
    <dbReference type="NCBI Taxonomy" id="207656"/>
    <lineage>
        <taxon>Viruses</taxon>
        <taxon>Duplodnaviria</taxon>
        <taxon>Heunggongvirae</taxon>
        <taxon>Uroviricota</taxon>
        <taxon>Caudoviricetes</taxon>
        <taxon>Herelleviridae</taxon>
        <taxon>Bastillevirinae</taxon>
        <taxon>Nitunavirus</taxon>
        <taxon>Nitunavirus NIT1</taxon>
    </lineage>
</organism>
<dbReference type="Gene3D" id="1.20.5.170">
    <property type="match status" value="1"/>
</dbReference>
<accession>S6B673</accession>
<dbReference type="GeneID" id="16511373"/>
<dbReference type="KEGG" id="vg:16511373"/>
<dbReference type="SUPFAM" id="SSF57997">
    <property type="entry name" value="Tropomyosin"/>
    <property type="match status" value="1"/>
</dbReference>
<reference evidence="2 3" key="1">
    <citation type="submission" date="2013-02" db="EMBL/GenBank/DDBJ databases">
        <title>phiNIT1 genome sequensing.</title>
        <authorList>
            <person name="Ozaki T."/>
            <person name="Kaneko J."/>
        </authorList>
    </citation>
    <scope>NUCLEOTIDE SEQUENCE [LARGE SCALE GENOMIC DNA]</scope>
    <source>
        <strain evidence="2">PhiNIT1</strain>
    </source>
</reference>
<name>S6B673_9CAUD</name>